<dbReference type="InterPro" id="IPR020449">
    <property type="entry name" value="Tscrpt_reg_AraC-type_HTH"/>
</dbReference>
<comment type="caution">
    <text evidence="5">The sequence shown here is derived from an EMBL/GenBank/DDBJ whole genome shotgun (WGS) entry which is preliminary data.</text>
</comment>
<dbReference type="PROSITE" id="PS01124">
    <property type="entry name" value="HTH_ARAC_FAMILY_2"/>
    <property type="match status" value="1"/>
</dbReference>
<evidence type="ECO:0000259" key="4">
    <source>
        <dbReference type="PROSITE" id="PS01124"/>
    </source>
</evidence>
<dbReference type="Gene3D" id="1.10.10.60">
    <property type="entry name" value="Homeodomain-like"/>
    <property type="match status" value="1"/>
</dbReference>
<dbReference type="EMBL" id="MBUA01000012">
    <property type="protein sequence ID" value="MBC6491487.1"/>
    <property type="molecule type" value="Genomic_DNA"/>
</dbReference>
<dbReference type="SUPFAM" id="SSF46689">
    <property type="entry name" value="Homeodomain-like"/>
    <property type="match status" value="1"/>
</dbReference>
<name>A0ABR7M907_9BACT</name>
<dbReference type="InterPro" id="IPR003313">
    <property type="entry name" value="AraC-bd"/>
</dbReference>
<organism evidence="5 6">
    <name type="scientific">Flavihumibacter stibioxidans</name>
    <dbReference type="NCBI Taxonomy" id="1834163"/>
    <lineage>
        <taxon>Bacteria</taxon>
        <taxon>Pseudomonadati</taxon>
        <taxon>Bacteroidota</taxon>
        <taxon>Chitinophagia</taxon>
        <taxon>Chitinophagales</taxon>
        <taxon>Chitinophagaceae</taxon>
        <taxon>Flavihumibacter</taxon>
    </lineage>
</organism>
<dbReference type="Gene3D" id="2.60.120.10">
    <property type="entry name" value="Jelly Rolls"/>
    <property type="match status" value="1"/>
</dbReference>
<dbReference type="InterPro" id="IPR009057">
    <property type="entry name" value="Homeodomain-like_sf"/>
</dbReference>
<dbReference type="PANTHER" id="PTHR43280">
    <property type="entry name" value="ARAC-FAMILY TRANSCRIPTIONAL REGULATOR"/>
    <property type="match status" value="1"/>
</dbReference>
<dbReference type="Pfam" id="PF12833">
    <property type="entry name" value="HTH_18"/>
    <property type="match status" value="1"/>
</dbReference>
<sequence>MPEQIPTVGMCNLLGDDFTLNDILIYHLSDFLKTHPNMVFPHRHSFFQILYFTKSGGKHTIDFDGYEAEAGQIYFMIPGQVHTWSFTDNTEGFLVNFTESFFSSVFINPHYISDFPFFSGISGDNVLKVPKKMQPELLQLFINMQAECKSQQEYKYDYLRAKLVELFVLVSRKLVSDKTSKLTRHNYLILRNFQKLIEQQYKVNKLPKEYAELLFITPNHLNALCKSTLGKAAGEIIRDRVLLEARRLLVNSDYNVSQISHQLNFDDPSYFVKFFKKYIGVTPEEFRKTKLAIK</sequence>
<evidence type="ECO:0000313" key="5">
    <source>
        <dbReference type="EMBL" id="MBC6491487.1"/>
    </source>
</evidence>
<gene>
    <name evidence="5" type="ORF">BC349_10610</name>
</gene>
<evidence type="ECO:0000256" key="1">
    <source>
        <dbReference type="ARBA" id="ARBA00023015"/>
    </source>
</evidence>
<keyword evidence="2" id="KW-0238">DNA-binding</keyword>
<dbReference type="InterPro" id="IPR018060">
    <property type="entry name" value="HTH_AraC"/>
</dbReference>
<evidence type="ECO:0000256" key="3">
    <source>
        <dbReference type="ARBA" id="ARBA00023163"/>
    </source>
</evidence>
<dbReference type="SUPFAM" id="SSF51215">
    <property type="entry name" value="Regulatory protein AraC"/>
    <property type="match status" value="1"/>
</dbReference>
<proteinExistence type="predicted"/>
<dbReference type="Pfam" id="PF02311">
    <property type="entry name" value="AraC_binding"/>
    <property type="match status" value="1"/>
</dbReference>
<dbReference type="Proteomes" id="UP000765802">
    <property type="component" value="Unassembled WGS sequence"/>
</dbReference>
<dbReference type="InterPro" id="IPR037923">
    <property type="entry name" value="HTH-like"/>
</dbReference>
<evidence type="ECO:0000256" key="2">
    <source>
        <dbReference type="ARBA" id="ARBA00023125"/>
    </source>
</evidence>
<keyword evidence="1" id="KW-0805">Transcription regulation</keyword>
<accession>A0ABR7M907</accession>
<keyword evidence="3" id="KW-0804">Transcription</keyword>
<reference evidence="5 6" key="1">
    <citation type="submission" date="2016-07" db="EMBL/GenBank/DDBJ databases">
        <title>Genome analysis of Flavihumibacter stibioxidans YS-17.</title>
        <authorList>
            <person name="Shi K."/>
            <person name="Han Y."/>
            <person name="Wang G."/>
        </authorList>
    </citation>
    <scope>NUCLEOTIDE SEQUENCE [LARGE SCALE GENOMIC DNA]</scope>
    <source>
        <strain evidence="5 6">YS-17</strain>
    </source>
</reference>
<dbReference type="InterPro" id="IPR014710">
    <property type="entry name" value="RmlC-like_jellyroll"/>
</dbReference>
<feature type="domain" description="HTH araC/xylS-type" evidence="4">
    <location>
        <begin position="191"/>
        <end position="289"/>
    </location>
</feature>
<evidence type="ECO:0000313" key="6">
    <source>
        <dbReference type="Proteomes" id="UP000765802"/>
    </source>
</evidence>
<dbReference type="PANTHER" id="PTHR43280:SF32">
    <property type="entry name" value="TRANSCRIPTIONAL REGULATORY PROTEIN"/>
    <property type="match status" value="1"/>
</dbReference>
<dbReference type="RefSeq" id="WP_187256769.1">
    <property type="nucleotide sequence ID" value="NZ_JBHULF010000014.1"/>
</dbReference>
<dbReference type="SMART" id="SM00342">
    <property type="entry name" value="HTH_ARAC"/>
    <property type="match status" value="1"/>
</dbReference>
<keyword evidence="6" id="KW-1185">Reference proteome</keyword>
<dbReference type="PRINTS" id="PR00032">
    <property type="entry name" value="HTHARAC"/>
</dbReference>
<protein>
    <submittedName>
        <fullName evidence="5">AraC family transcriptional regulator</fullName>
    </submittedName>
</protein>